<reference evidence="12" key="1">
    <citation type="submission" date="2021-02" db="EMBL/GenBank/DDBJ databases">
        <authorList>
            <person name="Nowell W R."/>
        </authorList>
    </citation>
    <scope>NUCLEOTIDE SEQUENCE</scope>
</reference>
<feature type="compositionally biased region" description="Basic and acidic residues" evidence="7">
    <location>
        <begin position="62"/>
        <end position="86"/>
    </location>
</feature>
<dbReference type="PANTHER" id="PTHR10590:SF4">
    <property type="entry name" value="SOLUTE CARRIER FAMILY 28 MEMBER 3"/>
    <property type="match status" value="1"/>
</dbReference>
<organism evidence="12 13">
    <name type="scientific">Adineta ricciae</name>
    <name type="common">Rotifer</name>
    <dbReference type="NCBI Taxonomy" id="249248"/>
    <lineage>
        <taxon>Eukaryota</taxon>
        <taxon>Metazoa</taxon>
        <taxon>Spiralia</taxon>
        <taxon>Gnathifera</taxon>
        <taxon>Rotifera</taxon>
        <taxon>Eurotatoria</taxon>
        <taxon>Bdelloidea</taxon>
        <taxon>Adinetida</taxon>
        <taxon>Adinetidae</taxon>
        <taxon>Adineta</taxon>
    </lineage>
</organism>
<accession>A0A813UTZ9</accession>
<dbReference type="InterPro" id="IPR011642">
    <property type="entry name" value="Gate_dom"/>
</dbReference>
<evidence type="ECO:0000256" key="5">
    <source>
        <dbReference type="ARBA" id="ARBA00022989"/>
    </source>
</evidence>
<evidence type="ECO:0000256" key="3">
    <source>
        <dbReference type="ARBA" id="ARBA00022475"/>
    </source>
</evidence>
<feature type="domain" description="Nucleoside transporter/FeoB GTPase Gate" evidence="11">
    <location>
        <begin position="318"/>
        <end position="416"/>
    </location>
</feature>
<feature type="region of interest" description="Disordered" evidence="7">
    <location>
        <begin position="36"/>
        <end position="86"/>
    </location>
</feature>
<dbReference type="InterPro" id="IPR008276">
    <property type="entry name" value="C_nuclsd_transpt"/>
</dbReference>
<dbReference type="Pfam" id="PF07670">
    <property type="entry name" value="Gate"/>
    <property type="match status" value="1"/>
</dbReference>
<evidence type="ECO:0000256" key="1">
    <source>
        <dbReference type="ARBA" id="ARBA00004651"/>
    </source>
</evidence>
<evidence type="ECO:0000259" key="10">
    <source>
        <dbReference type="Pfam" id="PF07662"/>
    </source>
</evidence>
<evidence type="ECO:0000256" key="8">
    <source>
        <dbReference type="SAM" id="Phobius"/>
    </source>
</evidence>
<dbReference type="InterPro" id="IPR002668">
    <property type="entry name" value="CNT_N_dom"/>
</dbReference>
<feature type="transmembrane region" description="Helical" evidence="8">
    <location>
        <begin position="636"/>
        <end position="658"/>
    </location>
</feature>
<evidence type="ECO:0000256" key="7">
    <source>
        <dbReference type="SAM" id="MobiDB-lite"/>
    </source>
</evidence>
<proteinExistence type="inferred from homology"/>
<dbReference type="Pfam" id="PF07662">
    <property type="entry name" value="Nucleos_tra2_C"/>
    <property type="match status" value="1"/>
</dbReference>
<evidence type="ECO:0000256" key="6">
    <source>
        <dbReference type="ARBA" id="ARBA00023136"/>
    </source>
</evidence>
<sequence length="676" mass="74696">MTKVTSSPDVFELEEVRSRKLRSPIEDTRSAKLSQTYENTGFVNDRTDTGNGVIITTSLPENDDKNDNSHADDDNDDQKDNAGFEKLSGDGDKVGLVVLKLRNQLVRLIAKRKKIVVYALKVLCLIGFIIYFVFANTNKYGTPAFPINGNIFSGNAGFALFILVAFAVFIVAWEKFLGNAVERVIDYLIESIRSTISGRRFIELLNRFSWIGHILVFLAVALYIGLTVRRASNYVSLIGVFTLIILGTLGSKYPHRIRWQTIFYSFIIQFLLAAIVIRLEVGFQFFDFLGKEVSKFISNAEAGAIFVFGESYEDHFYVFKVTSIIIFLGSVINMLYYLGVMQYVIGKIAWLMQKCLNTTAAESMNAAANIFVGMSEAPLMIMPLVPTMTTSELHAVLVGGFATMAGSVLATFIFFGVPANHLIAASVMAAPGALGFAKLLLPETHKSKTSWETVKNVPLPDQHNVIDALMTGAGNALKICGYLIANLIAFISVLRFLDVTIAWFFSLVHYPEVNFQYILGLLFYPFALIIGIPLKDCLLASKLIGIKVSLNEFIAYQELGKIRNLRNELIANNTFPLYLNGTLPLPPNTQMLWNDSSVVILTYALCGFANFGAMGIALATLGVFAPQRRRALIKIAPRALIGGNMVSFMTASIAGLLYEPRAVVESVEKLNTTLFS</sequence>
<evidence type="ECO:0000259" key="11">
    <source>
        <dbReference type="Pfam" id="PF07670"/>
    </source>
</evidence>
<feature type="domain" description="Concentrative nucleoside transporter N-terminal" evidence="9">
    <location>
        <begin position="238"/>
        <end position="310"/>
    </location>
</feature>
<protein>
    <recommendedName>
        <fullName evidence="14">Sodium/nucleoside cotransporter</fullName>
    </recommendedName>
</protein>
<feature type="transmembrane region" description="Helical" evidence="8">
    <location>
        <begin position="598"/>
        <end position="624"/>
    </location>
</feature>
<feature type="transmembrane region" description="Helical" evidence="8">
    <location>
        <begin position="316"/>
        <end position="338"/>
    </location>
</feature>
<feature type="transmembrane region" description="Helical" evidence="8">
    <location>
        <begin position="232"/>
        <end position="250"/>
    </location>
</feature>
<keyword evidence="4 8" id="KW-0812">Transmembrane</keyword>
<evidence type="ECO:0008006" key="14">
    <source>
        <dbReference type="Google" id="ProtNLM"/>
    </source>
</evidence>
<feature type="transmembrane region" description="Helical" evidence="8">
    <location>
        <begin position="262"/>
        <end position="286"/>
    </location>
</feature>
<dbReference type="GO" id="GO:0005886">
    <property type="term" value="C:plasma membrane"/>
    <property type="evidence" value="ECO:0007669"/>
    <property type="project" value="UniProtKB-SubCell"/>
</dbReference>
<keyword evidence="6 8" id="KW-0472">Membrane</keyword>
<feature type="transmembrane region" description="Helical" evidence="8">
    <location>
        <begin position="479"/>
        <end position="505"/>
    </location>
</feature>
<dbReference type="OrthoDB" id="6075923at2759"/>
<keyword evidence="3" id="KW-1003">Cell membrane</keyword>
<feature type="domain" description="Concentrative nucleoside transporter C-terminal" evidence="10">
    <location>
        <begin position="421"/>
        <end position="655"/>
    </location>
</feature>
<feature type="transmembrane region" description="Helical" evidence="8">
    <location>
        <begin position="393"/>
        <end position="415"/>
    </location>
</feature>
<comment type="similarity">
    <text evidence="2">Belongs to the concentrative nucleoside transporter (CNT) (TC 2.A.41) family.</text>
</comment>
<feature type="transmembrane region" description="Helical" evidence="8">
    <location>
        <begin position="517"/>
        <end position="534"/>
    </location>
</feature>
<keyword evidence="5 8" id="KW-1133">Transmembrane helix</keyword>
<dbReference type="PANTHER" id="PTHR10590">
    <property type="entry name" value="SODIUM/NUCLEOSIDE COTRANSPORTER"/>
    <property type="match status" value="1"/>
</dbReference>
<evidence type="ECO:0000256" key="2">
    <source>
        <dbReference type="ARBA" id="ARBA00009033"/>
    </source>
</evidence>
<gene>
    <name evidence="12" type="ORF">EDS130_LOCUS6371</name>
</gene>
<evidence type="ECO:0000313" key="12">
    <source>
        <dbReference type="EMBL" id="CAF0831663.1"/>
    </source>
</evidence>
<evidence type="ECO:0000313" key="13">
    <source>
        <dbReference type="Proteomes" id="UP000663852"/>
    </source>
</evidence>
<dbReference type="GO" id="GO:0005415">
    <property type="term" value="F:nucleoside:sodium symporter activity"/>
    <property type="evidence" value="ECO:0007669"/>
    <property type="project" value="TreeGrafter"/>
</dbReference>
<evidence type="ECO:0000256" key="4">
    <source>
        <dbReference type="ARBA" id="ARBA00022692"/>
    </source>
</evidence>
<dbReference type="Pfam" id="PF01773">
    <property type="entry name" value="Nucleos_tra2_N"/>
    <property type="match status" value="1"/>
</dbReference>
<feature type="transmembrane region" description="Helical" evidence="8">
    <location>
        <begin position="115"/>
        <end position="134"/>
    </location>
</feature>
<feature type="transmembrane region" description="Helical" evidence="8">
    <location>
        <begin position="208"/>
        <end position="226"/>
    </location>
</feature>
<comment type="subcellular location">
    <subcellularLocation>
        <location evidence="1">Cell membrane</location>
        <topology evidence="1">Multi-pass membrane protein</topology>
    </subcellularLocation>
</comment>
<evidence type="ECO:0000259" key="9">
    <source>
        <dbReference type="Pfam" id="PF01773"/>
    </source>
</evidence>
<comment type="caution">
    <text evidence="12">The sequence shown here is derived from an EMBL/GenBank/DDBJ whole genome shotgun (WGS) entry which is preliminary data.</text>
</comment>
<dbReference type="InterPro" id="IPR011657">
    <property type="entry name" value="CNT_C_dom"/>
</dbReference>
<feature type="transmembrane region" description="Helical" evidence="8">
    <location>
        <begin position="154"/>
        <end position="173"/>
    </location>
</feature>
<dbReference type="EMBL" id="CAJNOJ010000018">
    <property type="protein sequence ID" value="CAF0831663.1"/>
    <property type="molecule type" value="Genomic_DNA"/>
</dbReference>
<dbReference type="Proteomes" id="UP000663852">
    <property type="component" value="Unassembled WGS sequence"/>
</dbReference>
<name>A0A813UTZ9_ADIRI</name>
<dbReference type="AlphaFoldDB" id="A0A813UTZ9"/>